<dbReference type="InterPro" id="IPR008930">
    <property type="entry name" value="Terpenoid_cyclase/PrenylTrfase"/>
</dbReference>
<dbReference type="STRING" id="626937.HMPREF3293_01755"/>
<dbReference type="SUPFAM" id="SSF48239">
    <property type="entry name" value="Terpenoid cyclases/Protein prenyltransferases"/>
    <property type="match status" value="1"/>
</dbReference>
<evidence type="ECO:0000313" key="1">
    <source>
        <dbReference type="EMBL" id="KXK65541.1"/>
    </source>
</evidence>
<dbReference type="OrthoDB" id="9790865at2"/>
<gene>
    <name evidence="1" type="ORF">HMPREF3293_01755</name>
</gene>
<evidence type="ECO:0008006" key="3">
    <source>
        <dbReference type="Google" id="ProtNLM"/>
    </source>
</evidence>
<protein>
    <recommendedName>
        <fullName evidence="3">Prenyltransferase and squalene oxidase repeat-containing domain protein</fullName>
    </recommendedName>
</protein>
<dbReference type="KEGG" id="cmiu:B1H56_11485"/>
<accession>A0A136Q4E7</accession>
<dbReference type="PATRIC" id="fig|626937.4.peg.1733"/>
<evidence type="ECO:0000313" key="2">
    <source>
        <dbReference type="Proteomes" id="UP000070366"/>
    </source>
</evidence>
<dbReference type="Proteomes" id="UP000070366">
    <property type="component" value="Unassembled WGS sequence"/>
</dbReference>
<dbReference type="RefSeq" id="WP_066519939.1">
    <property type="nucleotide sequence ID" value="NZ_CABMOF010000002.1"/>
</dbReference>
<dbReference type="EMBL" id="LSZW01000061">
    <property type="protein sequence ID" value="KXK65541.1"/>
    <property type="molecule type" value="Genomic_DNA"/>
</dbReference>
<organism evidence="1 2">
    <name type="scientific">Christensenella minuta</name>
    <dbReference type="NCBI Taxonomy" id="626937"/>
    <lineage>
        <taxon>Bacteria</taxon>
        <taxon>Bacillati</taxon>
        <taxon>Bacillota</taxon>
        <taxon>Clostridia</taxon>
        <taxon>Christensenellales</taxon>
        <taxon>Christensenellaceae</taxon>
        <taxon>Christensenella</taxon>
    </lineage>
</organism>
<dbReference type="AlphaFoldDB" id="A0A136Q4E7"/>
<comment type="caution">
    <text evidence="1">The sequence shown here is derived from an EMBL/GenBank/DDBJ whole genome shotgun (WGS) entry which is preliminary data.</text>
</comment>
<dbReference type="Gene3D" id="1.50.10.20">
    <property type="match status" value="1"/>
</dbReference>
<keyword evidence="2" id="KW-1185">Reference proteome</keyword>
<proteinExistence type="predicted"/>
<reference evidence="1 2" key="1">
    <citation type="submission" date="2016-02" db="EMBL/GenBank/DDBJ databases">
        <authorList>
            <person name="Wen L."/>
            <person name="He K."/>
            <person name="Yang H."/>
        </authorList>
    </citation>
    <scope>NUCLEOTIDE SEQUENCE [LARGE SCALE GENOMIC DNA]</scope>
    <source>
        <strain evidence="1 2">DSM 22607</strain>
    </source>
</reference>
<name>A0A136Q4E7_9FIRM</name>
<sequence>MAIEKQYLPDAEVILSHRHDNGADLWTTPDKRLFKGAPWSALESAMFLTELGMDPADPLMREMAELFFSVWREDGRFKTAPSGGIYPCQTIHMAEALCRMGYAADPRLRQTFRHLLETQREDGGWKCNKYSFGRGPETEYSNPFPTLTALSAFRFSEHLNREPALDRAVEFLLWHWTVRKPVGPCHYGMGTLFMQVEYPFRNYNLFVYVYILSFYDRAKKDERFLAALSALEGKLADGRVVVERAVPKLAKLSFCAKGKPSALATKRYREVLFNLGIKK</sequence>